<keyword evidence="3" id="KW-1185">Reference proteome</keyword>
<dbReference type="OrthoDB" id="581589at2"/>
<feature type="region of interest" description="Disordered" evidence="1">
    <location>
        <begin position="352"/>
        <end position="392"/>
    </location>
</feature>
<accession>K2MZY6</accession>
<dbReference type="InterPro" id="IPR018777">
    <property type="entry name" value="Replication_initiator_prot_A"/>
</dbReference>
<name>K2MZY6_9HYPH</name>
<reference evidence="2 3" key="1">
    <citation type="journal article" date="2012" name="J. Bacteriol.">
        <title>Genome Sequence of Nitratireductor indicus Type Strain C115.</title>
        <authorList>
            <person name="Lai Q."/>
            <person name="Li G."/>
            <person name="Yu Z."/>
            <person name="Shao Z."/>
        </authorList>
    </citation>
    <scope>NUCLEOTIDE SEQUENCE [LARGE SCALE GENOMIC DNA]</scope>
    <source>
        <strain evidence="2 3">C115</strain>
    </source>
</reference>
<dbReference type="eggNOG" id="COG5534">
    <property type="taxonomic scope" value="Bacteria"/>
</dbReference>
<dbReference type="STRING" id="721133.SAMN05216176_11311"/>
<sequence>MSRRLPSSERTRLDPFVIATGDASPRDQRDLMERPFFSLAKSRRTVPILYEAGAVRVEVFAVPEHGMATIWDADILIWAAGQIVEAENLGLATSRFLRFTPYHLLTAIGRETGASDYKLLKAALTRLQSTSIRTTIRNGEHWRRHQFSWVNEWEELTRLDGRVEGMELVLPDWFYRGVIDRSLVLAIDADYFRLKGGIERWLYRVARKHAGRQPQGWVFDLQHLHEKSGSLARVSDFALQIRRIAKRQPLPGYRLGIERDGRREMLRFLPAPFSTGLVDKGVETIGRSHARPFGRSHANPSGDHTQKPQLTLWPETTIPSLNLESNNNTNFEGRAREVDKLIRDTARSLSVAAKKSAPFALSAPQNPNKSDDADAPSSDAPRLPLDPSGGRR</sequence>
<proteinExistence type="predicted"/>
<dbReference type="Proteomes" id="UP000007374">
    <property type="component" value="Unassembled WGS sequence"/>
</dbReference>
<dbReference type="RefSeq" id="WP_009452120.1">
    <property type="nucleotide sequence ID" value="NZ_AMSI01000015.1"/>
</dbReference>
<evidence type="ECO:0000313" key="2">
    <source>
        <dbReference type="EMBL" id="EKF40833.1"/>
    </source>
</evidence>
<dbReference type="Pfam" id="PF10134">
    <property type="entry name" value="RPA"/>
    <property type="match status" value="1"/>
</dbReference>
<organism evidence="2 3">
    <name type="scientific">Nitratireductor indicus C115</name>
    <dbReference type="NCBI Taxonomy" id="1231190"/>
    <lineage>
        <taxon>Bacteria</taxon>
        <taxon>Pseudomonadati</taxon>
        <taxon>Pseudomonadota</taxon>
        <taxon>Alphaproteobacteria</taxon>
        <taxon>Hyphomicrobiales</taxon>
        <taxon>Phyllobacteriaceae</taxon>
        <taxon>Nitratireductor</taxon>
    </lineage>
</organism>
<dbReference type="EMBL" id="AMSI01000015">
    <property type="protein sequence ID" value="EKF40833.1"/>
    <property type="molecule type" value="Genomic_DNA"/>
</dbReference>
<protein>
    <submittedName>
        <fullName evidence="2">Replication protein A</fullName>
    </submittedName>
</protein>
<feature type="region of interest" description="Disordered" evidence="1">
    <location>
        <begin position="290"/>
        <end position="309"/>
    </location>
</feature>
<evidence type="ECO:0000256" key="1">
    <source>
        <dbReference type="SAM" id="MobiDB-lite"/>
    </source>
</evidence>
<comment type="caution">
    <text evidence="2">The sequence shown here is derived from an EMBL/GenBank/DDBJ whole genome shotgun (WGS) entry which is preliminary data.</text>
</comment>
<evidence type="ECO:0000313" key="3">
    <source>
        <dbReference type="Proteomes" id="UP000007374"/>
    </source>
</evidence>
<gene>
    <name evidence="2" type="ORF">NA8A_19548</name>
</gene>
<dbReference type="PATRIC" id="fig|1231190.3.peg.4036"/>
<feature type="compositionally biased region" description="Polar residues" evidence="1">
    <location>
        <begin position="298"/>
        <end position="309"/>
    </location>
</feature>
<dbReference type="AlphaFoldDB" id="K2MZY6"/>